<sequence length="135" mass="16498">MAEEVEKRIDKKNKIDDIQLILQIIQVLRSGKSLLFRTHNQDINSDLDFIHIENDMINLRKSIRKINHKLDRLIKPHDKDRYKIYLRSRSNLLRDLLEIKQDVYYKKNILINNLYNPNKYDTKLLLEKYFKKYPE</sequence>
<proteinExistence type="predicted"/>
<feature type="non-terminal residue" evidence="1">
    <location>
        <position position="135"/>
    </location>
</feature>
<reference evidence="1" key="1">
    <citation type="journal article" date="2014" name="Front. Microbiol.">
        <title>High frequency of phylogenetically diverse reductive dehalogenase-homologous genes in deep subseafloor sedimentary metagenomes.</title>
        <authorList>
            <person name="Kawai M."/>
            <person name="Futagami T."/>
            <person name="Toyoda A."/>
            <person name="Takaki Y."/>
            <person name="Nishi S."/>
            <person name="Hori S."/>
            <person name="Arai W."/>
            <person name="Tsubouchi T."/>
            <person name="Morono Y."/>
            <person name="Uchiyama I."/>
            <person name="Ito T."/>
            <person name="Fujiyama A."/>
            <person name="Inagaki F."/>
            <person name="Takami H."/>
        </authorList>
    </citation>
    <scope>NUCLEOTIDE SEQUENCE</scope>
    <source>
        <strain evidence="1">Expedition CK06-06</strain>
    </source>
</reference>
<accession>X1NQD5</accession>
<protein>
    <submittedName>
        <fullName evidence="1">Uncharacterized protein</fullName>
    </submittedName>
</protein>
<gene>
    <name evidence="1" type="ORF">S06H3_26440</name>
</gene>
<evidence type="ECO:0000313" key="1">
    <source>
        <dbReference type="EMBL" id="GAI28975.1"/>
    </source>
</evidence>
<comment type="caution">
    <text evidence="1">The sequence shown here is derived from an EMBL/GenBank/DDBJ whole genome shotgun (WGS) entry which is preliminary data.</text>
</comment>
<dbReference type="EMBL" id="BARV01015283">
    <property type="protein sequence ID" value="GAI28975.1"/>
    <property type="molecule type" value="Genomic_DNA"/>
</dbReference>
<dbReference type="AlphaFoldDB" id="X1NQD5"/>
<organism evidence="1">
    <name type="scientific">marine sediment metagenome</name>
    <dbReference type="NCBI Taxonomy" id="412755"/>
    <lineage>
        <taxon>unclassified sequences</taxon>
        <taxon>metagenomes</taxon>
        <taxon>ecological metagenomes</taxon>
    </lineage>
</organism>
<name>X1NQD5_9ZZZZ</name>